<sequence>MEQDSGLFTEFSACVTCGTLWKREWKGGEAEKFEIVAKRLKREPHLTDPPNGHRVVFWRCHTCGADHMDDEWASLLATVGVREGGPAPGPGGRGGNPFGGGGAATISPPQLLRPPR</sequence>
<keyword evidence="3" id="KW-1185">Reference proteome</keyword>
<name>A0A835ST76_CHLIN</name>
<evidence type="ECO:0000256" key="1">
    <source>
        <dbReference type="SAM" id="MobiDB-lite"/>
    </source>
</evidence>
<dbReference type="OrthoDB" id="525402at2759"/>
<reference evidence="2" key="1">
    <citation type="journal article" date="2020" name="bioRxiv">
        <title>Comparative genomics of Chlamydomonas.</title>
        <authorList>
            <person name="Craig R.J."/>
            <person name="Hasan A.R."/>
            <person name="Ness R.W."/>
            <person name="Keightley P.D."/>
        </authorList>
    </citation>
    <scope>NUCLEOTIDE SEQUENCE</scope>
    <source>
        <strain evidence="2">SAG 7.73</strain>
    </source>
</reference>
<accession>A0A835ST76</accession>
<dbReference type="AlphaFoldDB" id="A0A835ST76"/>
<feature type="region of interest" description="Disordered" evidence="1">
    <location>
        <begin position="83"/>
        <end position="116"/>
    </location>
</feature>
<feature type="compositionally biased region" description="Gly residues" evidence="1">
    <location>
        <begin position="90"/>
        <end position="103"/>
    </location>
</feature>
<protein>
    <submittedName>
        <fullName evidence="2">Uncharacterized protein</fullName>
    </submittedName>
</protein>
<organism evidence="2 3">
    <name type="scientific">Chlamydomonas incerta</name>
    <dbReference type="NCBI Taxonomy" id="51695"/>
    <lineage>
        <taxon>Eukaryota</taxon>
        <taxon>Viridiplantae</taxon>
        <taxon>Chlorophyta</taxon>
        <taxon>core chlorophytes</taxon>
        <taxon>Chlorophyceae</taxon>
        <taxon>CS clade</taxon>
        <taxon>Chlamydomonadales</taxon>
        <taxon>Chlamydomonadaceae</taxon>
        <taxon>Chlamydomonas</taxon>
    </lineage>
</organism>
<proteinExistence type="predicted"/>
<evidence type="ECO:0000313" key="3">
    <source>
        <dbReference type="Proteomes" id="UP000650467"/>
    </source>
</evidence>
<dbReference type="Proteomes" id="UP000650467">
    <property type="component" value="Unassembled WGS sequence"/>
</dbReference>
<evidence type="ECO:0000313" key="2">
    <source>
        <dbReference type="EMBL" id="KAG2427834.1"/>
    </source>
</evidence>
<comment type="caution">
    <text evidence="2">The sequence shown here is derived from an EMBL/GenBank/DDBJ whole genome shotgun (WGS) entry which is preliminary data.</text>
</comment>
<dbReference type="EMBL" id="JAEHOC010000038">
    <property type="protein sequence ID" value="KAG2427834.1"/>
    <property type="molecule type" value="Genomic_DNA"/>
</dbReference>
<gene>
    <name evidence="2" type="ORF">HXX76_012155</name>
</gene>